<dbReference type="Pfam" id="PF16344">
    <property type="entry name" value="FecR_C"/>
    <property type="match status" value="1"/>
</dbReference>
<comment type="caution">
    <text evidence="3">The sequence shown here is derived from an EMBL/GenBank/DDBJ whole genome shotgun (WGS) entry which is preliminary data.</text>
</comment>
<dbReference type="InterPro" id="IPR012373">
    <property type="entry name" value="Ferrdict_sens_TM"/>
</dbReference>
<dbReference type="Gene3D" id="3.55.50.30">
    <property type="match status" value="1"/>
</dbReference>
<gene>
    <name evidence="3" type="ORF">KE626_10430</name>
</gene>
<dbReference type="InterPro" id="IPR006860">
    <property type="entry name" value="FecR"/>
</dbReference>
<evidence type="ECO:0000259" key="2">
    <source>
        <dbReference type="Pfam" id="PF16344"/>
    </source>
</evidence>
<proteinExistence type="predicted"/>
<dbReference type="EMBL" id="JAGTXB010000004">
    <property type="protein sequence ID" value="MBS0027724.1"/>
    <property type="molecule type" value="Genomic_DNA"/>
</dbReference>
<dbReference type="PANTHER" id="PTHR30273">
    <property type="entry name" value="PERIPLASMIC SIGNAL SENSOR AND SIGMA FACTOR ACTIVATOR FECR-RELATED"/>
    <property type="match status" value="1"/>
</dbReference>
<dbReference type="PANTHER" id="PTHR30273:SF2">
    <property type="entry name" value="PROTEIN FECR"/>
    <property type="match status" value="1"/>
</dbReference>
<sequence>MAPKNYPKAQALLEKFYAGKCTPEELAILDSWYDGLSNEDAAGMPAADATLARQQFLENFRSKLTPVRIAWWKRPVTKWTAAAASLLLLTGTGYWWLHQAGQKTAGFADKFVVVTNDTHAPKLVVLPDSSHIWLNAAASLRWKEDFNRQTRSVQLTGEGFFEVQGQTGKPFTIRTRDLNIQVLGTQFNVEAYAGEGLTRVSLVQGKVKVNTVKGNTTPAVLKPGYAAVYNNEDRKMGVSETEPAKVAAWKDGAFSATDLPLRDAVMRLCTRFGYSVHWENVQGADKNISVMFKKESFTKMLDNLCYISRKQYRISERQVTIY</sequence>
<keyword evidence="4" id="KW-1185">Reference proteome</keyword>
<dbReference type="Proteomes" id="UP000676386">
    <property type="component" value="Unassembled WGS sequence"/>
</dbReference>
<dbReference type="RefSeq" id="WP_211972835.1">
    <property type="nucleotide sequence ID" value="NZ_CBFHAM010000001.1"/>
</dbReference>
<dbReference type="InterPro" id="IPR032508">
    <property type="entry name" value="FecR_C"/>
</dbReference>
<reference evidence="3 4" key="1">
    <citation type="submission" date="2021-04" db="EMBL/GenBank/DDBJ databases">
        <title>Chitinophaga sp. nov., isolated from the rhizosphere soil.</title>
        <authorList>
            <person name="He S."/>
        </authorList>
    </citation>
    <scope>NUCLEOTIDE SEQUENCE [LARGE SCALE GENOMIC DNA]</scope>
    <source>
        <strain evidence="3 4">2R12</strain>
    </source>
</reference>
<dbReference type="Gene3D" id="2.60.120.1440">
    <property type="match status" value="1"/>
</dbReference>
<evidence type="ECO:0000313" key="4">
    <source>
        <dbReference type="Proteomes" id="UP000676386"/>
    </source>
</evidence>
<dbReference type="PIRSF" id="PIRSF018266">
    <property type="entry name" value="FecR"/>
    <property type="match status" value="1"/>
</dbReference>
<organism evidence="3 4">
    <name type="scientific">Chitinophaga hostae</name>
    <dbReference type="NCBI Taxonomy" id="2831022"/>
    <lineage>
        <taxon>Bacteria</taxon>
        <taxon>Pseudomonadati</taxon>
        <taxon>Bacteroidota</taxon>
        <taxon>Chitinophagia</taxon>
        <taxon>Chitinophagales</taxon>
        <taxon>Chitinophagaceae</taxon>
        <taxon>Chitinophaga</taxon>
    </lineage>
</organism>
<dbReference type="Pfam" id="PF04773">
    <property type="entry name" value="FecR"/>
    <property type="match status" value="1"/>
</dbReference>
<accession>A0ABS5IXM6</accession>
<protein>
    <submittedName>
        <fullName evidence="3">FecR domain-containing protein</fullName>
    </submittedName>
</protein>
<evidence type="ECO:0000259" key="1">
    <source>
        <dbReference type="Pfam" id="PF04773"/>
    </source>
</evidence>
<name>A0ABS5IXM6_9BACT</name>
<feature type="domain" description="FecR protein" evidence="1">
    <location>
        <begin position="121"/>
        <end position="208"/>
    </location>
</feature>
<evidence type="ECO:0000313" key="3">
    <source>
        <dbReference type="EMBL" id="MBS0027724.1"/>
    </source>
</evidence>
<feature type="domain" description="Protein FecR C-terminal" evidence="2">
    <location>
        <begin position="257"/>
        <end position="321"/>
    </location>
</feature>